<dbReference type="EMBL" id="LRGB01004544">
    <property type="protein sequence ID" value="KZS02374.1"/>
    <property type="molecule type" value="Genomic_DNA"/>
</dbReference>
<sequence length="43" mass="4961">MSCFSKSNRALGYNTTTQYRHQMSLICEHVIVNCDSSHSTMDY</sequence>
<dbReference type="AlphaFoldDB" id="A0A164JI78"/>
<comment type="caution">
    <text evidence="1">The sequence shown here is derived from an EMBL/GenBank/DDBJ whole genome shotgun (WGS) entry which is preliminary data.</text>
</comment>
<keyword evidence="2" id="KW-1185">Reference proteome</keyword>
<reference evidence="1 2" key="1">
    <citation type="submission" date="2016-03" db="EMBL/GenBank/DDBJ databases">
        <title>EvidentialGene: Evidence-directed Construction of Genes on Genomes.</title>
        <authorList>
            <person name="Gilbert D.G."/>
            <person name="Choi J.-H."/>
            <person name="Mockaitis K."/>
            <person name="Colbourne J."/>
            <person name="Pfrender M."/>
        </authorList>
    </citation>
    <scope>NUCLEOTIDE SEQUENCE [LARGE SCALE GENOMIC DNA]</scope>
    <source>
        <strain evidence="1 2">Xinb3</strain>
        <tissue evidence="1">Complete organism</tissue>
    </source>
</reference>
<proteinExistence type="predicted"/>
<organism evidence="1 2">
    <name type="scientific">Daphnia magna</name>
    <dbReference type="NCBI Taxonomy" id="35525"/>
    <lineage>
        <taxon>Eukaryota</taxon>
        <taxon>Metazoa</taxon>
        <taxon>Ecdysozoa</taxon>
        <taxon>Arthropoda</taxon>
        <taxon>Crustacea</taxon>
        <taxon>Branchiopoda</taxon>
        <taxon>Diplostraca</taxon>
        <taxon>Cladocera</taxon>
        <taxon>Anomopoda</taxon>
        <taxon>Daphniidae</taxon>
        <taxon>Daphnia</taxon>
    </lineage>
</organism>
<protein>
    <submittedName>
        <fullName evidence="1">Uncharacterized protein</fullName>
    </submittedName>
</protein>
<dbReference type="Proteomes" id="UP000076858">
    <property type="component" value="Unassembled WGS sequence"/>
</dbReference>
<name>A0A164JI78_9CRUS</name>
<accession>A0A164JI78</accession>
<evidence type="ECO:0000313" key="1">
    <source>
        <dbReference type="EMBL" id="KZS02374.1"/>
    </source>
</evidence>
<gene>
    <name evidence="1" type="ORF">APZ42_000609</name>
</gene>
<evidence type="ECO:0000313" key="2">
    <source>
        <dbReference type="Proteomes" id="UP000076858"/>
    </source>
</evidence>